<keyword evidence="5" id="KW-0285">Flavoprotein</keyword>
<dbReference type="InterPro" id="IPR006050">
    <property type="entry name" value="DNA_photolyase_N"/>
</dbReference>
<evidence type="ECO:0000256" key="10">
    <source>
        <dbReference type="ARBA" id="ARBA00023239"/>
    </source>
</evidence>
<dbReference type="Gene3D" id="1.25.40.80">
    <property type="match status" value="1"/>
</dbReference>
<feature type="domain" description="Photolyase/cryptochrome alpha/beta" evidence="13">
    <location>
        <begin position="17"/>
        <end position="147"/>
    </location>
</feature>
<keyword evidence="7" id="KW-0274">FAD</keyword>
<sequence>MDSDRVRVLKEGRDKEGPVVYWMSRDQRARENWALSFAQDLAIKRRSPLAVVFSVAEEFLGAAIRQYGFMLRGLQEVETALEEKGIPFILIRGDPGEAVCRFAEEEAVSDLVTDFSPLATKRVWTEKVVERLDASIFEVDAHNIVPCWRASPKQEYAARTFRPKLKRLLSQFCGEIPEIRVHPHPGKIGEGAEWDRLLQDLNLDRSVPEVEWITPGERAAMVALDGFLREKLPLYDRDRNDPTLDGQSNLSPYLHFGQISAARVALEVYRADADPRSRAAFLEELVVRRELSDNFCLYNSRYDSFEAFPDWAKKTLNDHRADPREYLYHREDLERAATHDDLWNAAQKEMVLRGKMHGYMRMYWAKKILEWTESPEEALRTAIYLNDRYELDGRDPNGYTGIAWSIGGVHDRAWGEREVFGKVRYMSYRGARSKFDVDSYVERVASLG</sequence>
<evidence type="ECO:0000313" key="14">
    <source>
        <dbReference type="EMBL" id="MDF0590518.1"/>
    </source>
</evidence>
<comment type="similarity">
    <text evidence="2">Belongs to the DNA photolyase class-2 family.</text>
</comment>
<dbReference type="InterPro" id="IPR008148">
    <property type="entry name" value="DNA_photolyase_2"/>
</dbReference>
<gene>
    <name evidence="14" type="ORF">P0O15_04925</name>
</gene>
<dbReference type="Gene3D" id="3.40.50.620">
    <property type="entry name" value="HUPs"/>
    <property type="match status" value="1"/>
</dbReference>
<dbReference type="SUPFAM" id="SSF48173">
    <property type="entry name" value="Cryptochrome/photolyase FAD-binding domain"/>
    <property type="match status" value="1"/>
</dbReference>
<dbReference type="InterPro" id="IPR036155">
    <property type="entry name" value="Crypto/Photolyase_N_sf"/>
</dbReference>
<comment type="catalytic activity">
    <reaction evidence="12">
        <text>cyclobutadipyrimidine (in DNA) = 2 pyrimidine residues (in DNA).</text>
        <dbReference type="EC" id="4.1.99.3"/>
    </reaction>
</comment>
<dbReference type="InterPro" id="IPR032673">
    <property type="entry name" value="DNA_photolyase_2_CS"/>
</dbReference>
<keyword evidence="9" id="KW-0234">DNA repair</keyword>
<dbReference type="InterPro" id="IPR036134">
    <property type="entry name" value="Crypto/Photolyase_FAD-like_sf"/>
</dbReference>
<comment type="cofactor">
    <cofactor evidence="1">
        <name>FAD</name>
        <dbReference type="ChEBI" id="CHEBI:57692"/>
    </cofactor>
</comment>
<evidence type="ECO:0000256" key="7">
    <source>
        <dbReference type="ARBA" id="ARBA00022827"/>
    </source>
</evidence>
<dbReference type="PROSITE" id="PS01083">
    <property type="entry name" value="DNA_PHOTOLYASES_2_1"/>
    <property type="match status" value="1"/>
</dbReference>
<dbReference type="NCBIfam" id="TIGR00591">
    <property type="entry name" value="phr2"/>
    <property type="match status" value="1"/>
</dbReference>
<evidence type="ECO:0000256" key="2">
    <source>
        <dbReference type="ARBA" id="ARBA00006409"/>
    </source>
</evidence>
<keyword evidence="8" id="KW-0238">DNA-binding</keyword>
<dbReference type="Gene3D" id="1.10.579.10">
    <property type="entry name" value="DNA Cyclobutane Dipyrimidine Photolyase, subunit A, domain 3"/>
    <property type="match status" value="1"/>
</dbReference>
<dbReference type="EMBL" id="JARFPK010000014">
    <property type="protein sequence ID" value="MDF0590518.1"/>
    <property type="molecule type" value="Genomic_DNA"/>
</dbReference>
<accession>A0ABT5X783</accession>
<proteinExistence type="inferred from homology"/>
<dbReference type="PANTHER" id="PTHR10211">
    <property type="entry name" value="DEOXYRIBODIPYRIMIDINE PHOTOLYASE"/>
    <property type="match status" value="1"/>
</dbReference>
<dbReference type="PANTHER" id="PTHR10211:SF0">
    <property type="entry name" value="DEOXYRIBODIPYRIMIDINE PHOTO-LYASE"/>
    <property type="match status" value="1"/>
</dbReference>
<dbReference type="Pfam" id="PF00875">
    <property type="entry name" value="DNA_photolyase"/>
    <property type="match status" value="1"/>
</dbReference>
<evidence type="ECO:0000313" key="15">
    <source>
        <dbReference type="Proteomes" id="UP001220010"/>
    </source>
</evidence>
<evidence type="ECO:0000256" key="12">
    <source>
        <dbReference type="ARBA" id="ARBA00033999"/>
    </source>
</evidence>
<protein>
    <recommendedName>
        <fullName evidence="4">Deoxyribodipyrimidine photo-lyase</fullName>
        <ecNumber evidence="3">4.1.99.3</ecNumber>
    </recommendedName>
    <alternativeName>
        <fullName evidence="11">DNA photolyase</fullName>
    </alternativeName>
</protein>
<evidence type="ECO:0000256" key="4">
    <source>
        <dbReference type="ARBA" id="ARBA00014046"/>
    </source>
</evidence>
<name>A0ABT5X783_9EURY</name>
<dbReference type="EC" id="4.1.99.3" evidence="3"/>
<evidence type="ECO:0000256" key="11">
    <source>
        <dbReference type="ARBA" id="ARBA00031671"/>
    </source>
</evidence>
<keyword evidence="10" id="KW-0456">Lyase</keyword>
<dbReference type="InterPro" id="IPR014729">
    <property type="entry name" value="Rossmann-like_a/b/a_fold"/>
</dbReference>
<organism evidence="14 15">
    <name type="scientific">Candidatus Methanocrinis natronophilus</name>
    <dbReference type="NCBI Taxonomy" id="3033396"/>
    <lineage>
        <taxon>Archaea</taxon>
        <taxon>Methanobacteriati</taxon>
        <taxon>Methanobacteriota</taxon>
        <taxon>Stenosarchaea group</taxon>
        <taxon>Methanomicrobia</taxon>
        <taxon>Methanotrichales</taxon>
        <taxon>Methanotrichaceae</taxon>
        <taxon>Methanocrinis</taxon>
    </lineage>
</organism>
<evidence type="ECO:0000256" key="1">
    <source>
        <dbReference type="ARBA" id="ARBA00001974"/>
    </source>
</evidence>
<dbReference type="InterPro" id="IPR052219">
    <property type="entry name" value="Photolyase_Class-2"/>
</dbReference>
<evidence type="ECO:0000259" key="13">
    <source>
        <dbReference type="PROSITE" id="PS51645"/>
    </source>
</evidence>
<keyword evidence="15" id="KW-1185">Reference proteome</keyword>
<comment type="caution">
    <text evidence="14">The sequence shown here is derived from an EMBL/GenBank/DDBJ whole genome shotgun (WGS) entry which is preliminary data.</text>
</comment>
<evidence type="ECO:0000256" key="5">
    <source>
        <dbReference type="ARBA" id="ARBA00022630"/>
    </source>
</evidence>
<dbReference type="Proteomes" id="UP001220010">
    <property type="component" value="Unassembled WGS sequence"/>
</dbReference>
<reference evidence="14 15" key="1">
    <citation type="submission" date="2023-03" db="EMBL/GenBank/DDBJ databases">
        <title>WGS of Methanotrichaceae archaeon Mx.</title>
        <authorList>
            <person name="Sorokin D.Y."/>
            <person name="Merkel A.Y."/>
        </authorList>
    </citation>
    <scope>NUCLEOTIDE SEQUENCE [LARGE SCALE GENOMIC DNA]</scope>
    <source>
        <strain evidence="14 15">Mx</strain>
    </source>
</reference>
<evidence type="ECO:0000256" key="6">
    <source>
        <dbReference type="ARBA" id="ARBA00022763"/>
    </source>
</evidence>
<evidence type="ECO:0000256" key="9">
    <source>
        <dbReference type="ARBA" id="ARBA00023204"/>
    </source>
</evidence>
<dbReference type="SUPFAM" id="SSF52425">
    <property type="entry name" value="Cryptochrome/photolyase, N-terminal domain"/>
    <property type="match status" value="1"/>
</dbReference>
<evidence type="ECO:0000256" key="8">
    <source>
        <dbReference type="ARBA" id="ARBA00023125"/>
    </source>
</evidence>
<keyword evidence="6" id="KW-0227">DNA damage</keyword>
<evidence type="ECO:0000256" key="3">
    <source>
        <dbReference type="ARBA" id="ARBA00013149"/>
    </source>
</evidence>
<dbReference type="RefSeq" id="WP_316966268.1">
    <property type="nucleotide sequence ID" value="NZ_JARFPK010000014.1"/>
</dbReference>
<dbReference type="PROSITE" id="PS51645">
    <property type="entry name" value="PHR_CRY_ALPHA_BETA"/>
    <property type="match status" value="1"/>
</dbReference>